<gene>
    <name evidence="2" type="ORF">H1R20_g151</name>
</gene>
<dbReference type="Proteomes" id="UP001140091">
    <property type="component" value="Unassembled WGS sequence"/>
</dbReference>
<feature type="compositionally biased region" description="Low complexity" evidence="1">
    <location>
        <begin position="66"/>
        <end position="75"/>
    </location>
</feature>
<feature type="compositionally biased region" description="Low complexity" evidence="1">
    <location>
        <begin position="20"/>
        <end position="30"/>
    </location>
</feature>
<evidence type="ECO:0000256" key="1">
    <source>
        <dbReference type="SAM" id="MobiDB-lite"/>
    </source>
</evidence>
<evidence type="ECO:0000313" key="3">
    <source>
        <dbReference type="Proteomes" id="UP001140091"/>
    </source>
</evidence>
<organism evidence="2 3">
    <name type="scientific">Candolleomyces eurysporus</name>
    <dbReference type="NCBI Taxonomy" id="2828524"/>
    <lineage>
        <taxon>Eukaryota</taxon>
        <taxon>Fungi</taxon>
        <taxon>Dikarya</taxon>
        <taxon>Basidiomycota</taxon>
        <taxon>Agaricomycotina</taxon>
        <taxon>Agaricomycetes</taxon>
        <taxon>Agaricomycetidae</taxon>
        <taxon>Agaricales</taxon>
        <taxon>Agaricineae</taxon>
        <taxon>Psathyrellaceae</taxon>
        <taxon>Candolleomyces</taxon>
    </lineage>
</organism>
<feature type="region of interest" description="Disordered" evidence="1">
    <location>
        <begin position="1"/>
        <end position="100"/>
    </location>
</feature>
<reference evidence="2" key="1">
    <citation type="submission" date="2022-06" db="EMBL/GenBank/DDBJ databases">
        <title>Genome Sequence of Candolleomyces eurysporus.</title>
        <authorList>
            <person name="Buettner E."/>
        </authorList>
    </citation>
    <scope>NUCLEOTIDE SEQUENCE</scope>
    <source>
        <strain evidence="2">VTCC 930004</strain>
    </source>
</reference>
<accession>A0A9W8MNY7</accession>
<feature type="compositionally biased region" description="Basic and acidic residues" evidence="1">
    <location>
        <begin position="80"/>
        <end position="100"/>
    </location>
</feature>
<dbReference type="EMBL" id="JANBPK010000008">
    <property type="protein sequence ID" value="KAJ2936967.1"/>
    <property type="molecule type" value="Genomic_DNA"/>
</dbReference>
<dbReference type="AlphaFoldDB" id="A0A9W8MNY7"/>
<evidence type="ECO:0000313" key="2">
    <source>
        <dbReference type="EMBL" id="KAJ2936967.1"/>
    </source>
</evidence>
<protein>
    <submittedName>
        <fullName evidence="2">Uncharacterized protein</fullName>
    </submittedName>
</protein>
<comment type="caution">
    <text evidence="2">The sequence shown here is derived from an EMBL/GenBank/DDBJ whole genome shotgun (WGS) entry which is preliminary data.</text>
</comment>
<sequence length="255" mass="27133">MAANIGSVFLGDRQRIRHFSSSTTHSSSTPPSSPPPNGASGMAGRTSSPLSHSFDDLGVDQDVADSSPSSSSKRGGSSREGLKAHLRDLPPEAKRKPIDPELALELRVRWLEAIVLGLKQPQDPTGPGTGVGAGRKGKGKEPAPASLLKHGETLLRLAENVQKQLESAVEGNEGLRKFMDKYDQHAHFLTPSFALSGVLPDDAGSPASYYSNLTPEEIDAFLAEMEPDIRAADRDMREIDELVKKGATSTGKLSG</sequence>
<proteinExistence type="predicted"/>
<dbReference type="OrthoDB" id="16729at2759"/>
<name>A0A9W8MNY7_9AGAR</name>
<feature type="region of interest" description="Disordered" evidence="1">
    <location>
        <begin position="118"/>
        <end position="145"/>
    </location>
</feature>
<feature type="non-terminal residue" evidence="2">
    <location>
        <position position="255"/>
    </location>
</feature>
<keyword evidence="3" id="KW-1185">Reference proteome</keyword>